<protein>
    <recommendedName>
        <fullName evidence="6">Aminotransferase class I/classII large domain-containing protein</fullName>
    </recommendedName>
</protein>
<organism evidence="7">
    <name type="scientific">marine metagenome</name>
    <dbReference type="NCBI Taxonomy" id="408172"/>
    <lineage>
        <taxon>unclassified sequences</taxon>
        <taxon>metagenomes</taxon>
        <taxon>ecological metagenomes</taxon>
    </lineage>
</organism>
<dbReference type="InterPro" id="IPR004838">
    <property type="entry name" value="NHTrfase_class1_PyrdxlP-BS"/>
</dbReference>
<dbReference type="SUPFAM" id="SSF53383">
    <property type="entry name" value="PLP-dependent transferases"/>
    <property type="match status" value="1"/>
</dbReference>
<dbReference type="CDD" id="cd00609">
    <property type="entry name" value="AAT_like"/>
    <property type="match status" value="1"/>
</dbReference>
<keyword evidence="5" id="KW-0663">Pyridoxal phosphate</keyword>
<dbReference type="Pfam" id="PF00155">
    <property type="entry name" value="Aminotran_1_2"/>
    <property type="match status" value="1"/>
</dbReference>
<dbReference type="GO" id="GO:0030170">
    <property type="term" value="F:pyridoxal phosphate binding"/>
    <property type="evidence" value="ECO:0007669"/>
    <property type="project" value="InterPro"/>
</dbReference>
<name>A0A381YVL2_9ZZZZ</name>
<evidence type="ECO:0000259" key="6">
    <source>
        <dbReference type="Pfam" id="PF00155"/>
    </source>
</evidence>
<feature type="domain" description="Aminotransferase class I/classII large" evidence="6">
    <location>
        <begin position="33"/>
        <end position="375"/>
    </location>
</feature>
<comment type="similarity">
    <text evidence="2">Belongs to the class-I pyridoxal-phosphate-dependent aminotransferase family.</text>
</comment>
<dbReference type="GO" id="GO:0006520">
    <property type="term" value="P:amino acid metabolic process"/>
    <property type="evidence" value="ECO:0007669"/>
    <property type="project" value="InterPro"/>
</dbReference>
<dbReference type="InterPro" id="IPR015424">
    <property type="entry name" value="PyrdxlP-dep_Trfase"/>
</dbReference>
<dbReference type="InterPro" id="IPR015421">
    <property type="entry name" value="PyrdxlP-dep_Trfase_major"/>
</dbReference>
<dbReference type="AlphaFoldDB" id="A0A381YVL2"/>
<gene>
    <name evidence="7" type="ORF">METZ01_LOCUS133848</name>
</gene>
<dbReference type="Gene3D" id="3.40.640.10">
    <property type="entry name" value="Type I PLP-dependent aspartate aminotransferase-like (Major domain)"/>
    <property type="match status" value="1"/>
</dbReference>
<dbReference type="GO" id="GO:0008483">
    <property type="term" value="F:transaminase activity"/>
    <property type="evidence" value="ECO:0007669"/>
    <property type="project" value="UniProtKB-KW"/>
</dbReference>
<keyword evidence="3" id="KW-0032">Aminotransferase</keyword>
<evidence type="ECO:0000256" key="5">
    <source>
        <dbReference type="ARBA" id="ARBA00022898"/>
    </source>
</evidence>
<evidence type="ECO:0000256" key="1">
    <source>
        <dbReference type="ARBA" id="ARBA00001933"/>
    </source>
</evidence>
<dbReference type="InterPro" id="IPR050596">
    <property type="entry name" value="AspAT/PAT-like"/>
</dbReference>
<evidence type="ECO:0000256" key="3">
    <source>
        <dbReference type="ARBA" id="ARBA00022576"/>
    </source>
</evidence>
<proteinExistence type="inferred from homology"/>
<comment type="cofactor">
    <cofactor evidence="1">
        <name>pyridoxal 5'-phosphate</name>
        <dbReference type="ChEBI" id="CHEBI:597326"/>
    </cofactor>
</comment>
<sequence length="388" mass="41506">MGISFSSRSDAIAPFLAMEVMERGMAMSRAGVDVLQLGVGEPGFPPPPEVTEAVAVAVAAGHTHYTDSRGLVELREAIATDCHKRRGVAVDSEQIIVTSGSSPALLIVLSLLLDPGDEVIIPTPHYPCYPNMVEVCGGRAVFVPTAPEDGYLIDVDRVRAVVTARTKGVLVASPANPTGAVQPAEVIRELAGLGVPVLSDEVYDGLVFDGTTTTSPLGMTDDCFVFDGFSKRYAMTGFRLGYVIAPRRAMRSLVSLQQNLFISAAHFVQTVGLAALEHGEAHRQMMVAEYKRRRRVLVDGVRSVGLSVPVTPTGAFYVLADARHLGGDSLGLAFELLERAHVALGPGRDFGEIAEGFLRFSYASAYDDIVRAVERLRAVVPAIATRRT</sequence>
<dbReference type="EMBL" id="UINC01019163">
    <property type="protein sequence ID" value="SVA80994.1"/>
    <property type="molecule type" value="Genomic_DNA"/>
</dbReference>
<dbReference type="PROSITE" id="PS00105">
    <property type="entry name" value="AA_TRANSFER_CLASS_1"/>
    <property type="match status" value="1"/>
</dbReference>
<dbReference type="InterPro" id="IPR004839">
    <property type="entry name" value="Aminotransferase_I/II_large"/>
</dbReference>
<dbReference type="PANTHER" id="PTHR46383">
    <property type="entry name" value="ASPARTATE AMINOTRANSFERASE"/>
    <property type="match status" value="1"/>
</dbReference>
<keyword evidence="4" id="KW-0808">Transferase</keyword>
<evidence type="ECO:0000313" key="7">
    <source>
        <dbReference type="EMBL" id="SVA80994.1"/>
    </source>
</evidence>
<accession>A0A381YVL2</accession>
<evidence type="ECO:0000256" key="4">
    <source>
        <dbReference type="ARBA" id="ARBA00022679"/>
    </source>
</evidence>
<dbReference type="PANTHER" id="PTHR46383:SF2">
    <property type="entry name" value="AMINOTRANSFERASE"/>
    <property type="match status" value="1"/>
</dbReference>
<evidence type="ECO:0000256" key="2">
    <source>
        <dbReference type="ARBA" id="ARBA00007441"/>
    </source>
</evidence>
<reference evidence="7" key="1">
    <citation type="submission" date="2018-05" db="EMBL/GenBank/DDBJ databases">
        <authorList>
            <person name="Lanie J.A."/>
            <person name="Ng W.-L."/>
            <person name="Kazmierczak K.M."/>
            <person name="Andrzejewski T.M."/>
            <person name="Davidsen T.M."/>
            <person name="Wayne K.J."/>
            <person name="Tettelin H."/>
            <person name="Glass J.I."/>
            <person name="Rusch D."/>
            <person name="Podicherti R."/>
            <person name="Tsui H.-C.T."/>
            <person name="Winkler M.E."/>
        </authorList>
    </citation>
    <scope>NUCLEOTIDE SEQUENCE</scope>
</reference>